<dbReference type="EMBL" id="MHBZ01000001">
    <property type="protein sequence ID" value="OGY12377.1"/>
    <property type="molecule type" value="Genomic_DNA"/>
</dbReference>
<dbReference type="GO" id="GO:0006412">
    <property type="term" value="P:translation"/>
    <property type="evidence" value="ECO:0007669"/>
    <property type="project" value="UniProtKB-UniRule"/>
</dbReference>
<evidence type="ECO:0000256" key="3">
    <source>
        <dbReference type="ARBA" id="ARBA00023274"/>
    </source>
</evidence>
<sequence length="146" mass="15525">MSLNNLPSSVSHGKKRVGRGYGSGKGGHTVGRGQKGQKSRSKIHPLFEGQKNKKSLVQRLPVLRGKGRLKPGKKISLSTRELNKFDSGATVSLASLKEKGLVANFLKKKDVKIVLNGVVTKKLTVSLPTTKNANDAIVNAGGTVSQ</sequence>
<feature type="domain" description="Large ribosomal subunit protein uL15/eL18" evidence="6">
    <location>
        <begin position="84"/>
        <end position="144"/>
    </location>
</feature>
<dbReference type="HAMAP" id="MF_01341">
    <property type="entry name" value="Ribosomal_uL15"/>
    <property type="match status" value="1"/>
</dbReference>
<dbReference type="GO" id="GO:0003735">
    <property type="term" value="F:structural constituent of ribosome"/>
    <property type="evidence" value="ECO:0007669"/>
    <property type="project" value="InterPro"/>
</dbReference>
<keyword evidence="2 4" id="KW-0689">Ribosomal protein</keyword>
<evidence type="ECO:0000256" key="5">
    <source>
        <dbReference type="SAM" id="MobiDB-lite"/>
    </source>
</evidence>
<evidence type="ECO:0000313" key="8">
    <source>
        <dbReference type="Proteomes" id="UP000178319"/>
    </source>
</evidence>
<dbReference type="InterPro" id="IPR036227">
    <property type="entry name" value="Ribosomal_uL15/eL18_sf"/>
</dbReference>
<comment type="caution">
    <text evidence="7">The sequence shown here is derived from an EMBL/GenBank/DDBJ whole genome shotgun (WGS) entry which is preliminary data.</text>
</comment>
<gene>
    <name evidence="4" type="primary">rplO</name>
    <name evidence="7" type="ORF">A3D26_01965</name>
</gene>
<dbReference type="Proteomes" id="UP000178319">
    <property type="component" value="Unassembled WGS sequence"/>
</dbReference>
<dbReference type="Pfam" id="PF00828">
    <property type="entry name" value="Ribosomal_L27A"/>
    <property type="match status" value="1"/>
</dbReference>
<dbReference type="InterPro" id="IPR030878">
    <property type="entry name" value="Ribosomal_uL15"/>
</dbReference>
<accession>A0A1G1VAT1</accession>
<dbReference type="GO" id="GO:0019843">
    <property type="term" value="F:rRNA binding"/>
    <property type="evidence" value="ECO:0007669"/>
    <property type="project" value="UniProtKB-UniRule"/>
</dbReference>
<reference evidence="7 8" key="1">
    <citation type="journal article" date="2016" name="Nat. Commun.">
        <title>Thousands of microbial genomes shed light on interconnected biogeochemical processes in an aquifer system.</title>
        <authorList>
            <person name="Anantharaman K."/>
            <person name="Brown C.T."/>
            <person name="Hug L.A."/>
            <person name="Sharon I."/>
            <person name="Castelle C.J."/>
            <person name="Probst A.J."/>
            <person name="Thomas B.C."/>
            <person name="Singh A."/>
            <person name="Wilkins M.J."/>
            <person name="Karaoz U."/>
            <person name="Brodie E.L."/>
            <person name="Williams K.H."/>
            <person name="Hubbard S.S."/>
            <person name="Banfield J.F."/>
        </authorList>
    </citation>
    <scope>NUCLEOTIDE SEQUENCE [LARGE SCALE GENOMIC DNA]</scope>
</reference>
<dbReference type="Gene3D" id="3.100.10.10">
    <property type="match status" value="1"/>
</dbReference>
<dbReference type="InterPro" id="IPR005749">
    <property type="entry name" value="Ribosomal_uL15_bac-type"/>
</dbReference>
<dbReference type="AlphaFoldDB" id="A0A1G1VAT1"/>
<comment type="subunit">
    <text evidence="4">Part of the 50S ribosomal subunit.</text>
</comment>
<dbReference type="PANTHER" id="PTHR12934">
    <property type="entry name" value="50S RIBOSOMAL PROTEIN L15"/>
    <property type="match status" value="1"/>
</dbReference>
<dbReference type="GO" id="GO:0015934">
    <property type="term" value="C:large ribosomal subunit"/>
    <property type="evidence" value="ECO:0007669"/>
    <property type="project" value="InterPro"/>
</dbReference>
<keyword evidence="4" id="KW-0694">RNA-binding</keyword>
<keyword evidence="4" id="KW-0699">rRNA-binding</keyword>
<evidence type="ECO:0000256" key="1">
    <source>
        <dbReference type="ARBA" id="ARBA00007320"/>
    </source>
</evidence>
<comment type="similarity">
    <text evidence="1 4">Belongs to the universal ribosomal protein uL15 family.</text>
</comment>
<feature type="region of interest" description="Disordered" evidence="5">
    <location>
        <begin position="1"/>
        <end position="54"/>
    </location>
</feature>
<evidence type="ECO:0000259" key="6">
    <source>
        <dbReference type="Pfam" id="PF00828"/>
    </source>
</evidence>
<dbReference type="SUPFAM" id="SSF52080">
    <property type="entry name" value="Ribosomal proteins L15p and L18e"/>
    <property type="match status" value="1"/>
</dbReference>
<dbReference type="PANTHER" id="PTHR12934:SF11">
    <property type="entry name" value="LARGE RIBOSOMAL SUBUNIT PROTEIN UL15M"/>
    <property type="match status" value="1"/>
</dbReference>
<protein>
    <recommendedName>
        <fullName evidence="4">Large ribosomal subunit protein uL15</fullName>
    </recommendedName>
</protein>
<evidence type="ECO:0000256" key="2">
    <source>
        <dbReference type="ARBA" id="ARBA00022980"/>
    </source>
</evidence>
<dbReference type="STRING" id="1797516.A3D26_01965"/>
<organism evidence="7 8">
    <name type="scientific">Candidatus Blackburnbacteria bacterium RIFCSPHIGHO2_02_FULL_44_20</name>
    <dbReference type="NCBI Taxonomy" id="1797516"/>
    <lineage>
        <taxon>Bacteria</taxon>
        <taxon>Candidatus Blackburniibacteriota</taxon>
    </lineage>
</organism>
<feature type="compositionally biased region" description="Polar residues" evidence="5">
    <location>
        <begin position="1"/>
        <end position="11"/>
    </location>
</feature>
<evidence type="ECO:0000313" key="7">
    <source>
        <dbReference type="EMBL" id="OGY12377.1"/>
    </source>
</evidence>
<feature type="compositionally biased region" description="Gly residues" evidence="5">
    <location>
        <begin position="19"/>
        <end position="34"/>
    </location>
</feature>
<evidence type="ECO:0000256" key="4">
    <source>
        <dbReference type="HAMAP-Rule" id="MF_01341"/>
    </source>
</evidence>
<proteinExistence type="inferred from homology"/>
<comment type="function">
    <text evidence="4">Binds to the 23S rRNA.</text>
</comment>
<keyword evidence="3 4" id="KW-0687">Ribonucleoprotein</keyword>
<dbReference type="InterPro" id="IPR021131">
    <property type="entry name" value="Ribosomal_uL15/eL18"/>
</dbReference>
<name>A0A1G1VAT1_9BACT</name>